<name>A0AAP8YRV5_9SPIR</name>
<proteinExistence type="predicted"/>
<evidence type="ECO:0000256" key="5">
    <source>
        <dbReference type="ARBA" id="ARBA00023136"/>
    </source>
</evidence>
<dbReference type="Pfam" id="PF02653">
    <property type="entry name" value="BPD_transp_2"/>
    <property type="match status" value="1"/>
</dbReference>
<feature type="transmembrane region" description="Helical" evidence="6">
    <location>
        <begin position="67"/>
        <end position="86"/>
    </location>
</feature>
<dbReference type="GO" id="GO:0005886">
    <property type="term" value="C:plasma membrane"/>
    <property type="evidence" value="ECO:0007669"/>
    <property type="project" value="UniProtKB-SubCell"/>
</dbReference>
<dbReference type="GO" id="GO:0022857">
    <property type="term" value="F:transmembrane transporter activity"/>
    <property type="evidence" value="ECO:0007669"/>
    <property type="project" value="InterPro"/>
</dbReference>
<evidence type="ECO:0000256" key="6">
    <source>
        <dbReference type="SAM" id="Phobius"/>
    </source>
</evidence>
<dbReference type="RefSeq" id="WP_025443825.1">
    <property type="nucleotide sequence ID" value="NZ_AP024371.1"/>
</dbReference>
<dbReference type="Proteomes" id="UP000230633">
    <property type="component" value="Chromosome"/>
</dbReference>
<evidence type="ECO:0000313" key="10">
    <source>
        <dbReference type="Proteomes" id="UP000291995"/>
    </source>
</evidence>
<dbReference type="PANTHER" id="PTHR47089:SF1">
    <property type="entry name" value="GUANOSINE ABC TRANSPORTER PERMEASE PROTEIN NUPP"/>
    <property type="match status" value="1"/>
</dbReference>
<feature type="transmembrane region" description="Helical" evidence="6">
    <location>
        <begin position="36"/>
        <end position="55"/>
    </location>
</feature>
<feature type="transmembrane region" description="Helical" evidence="6">
    <location>
        <begin position="211"/>
        <end position="232"/>
    </location>
</feature>
<evidence type="ECO:0000256" key="1">
    <source>
        <dbReference type="ARBA" id="ARBA00004651"/>
    </source>
</evidence>
<dbReference type="CDD" id="cd06580">
    <property type="entry name" value="TM_PBP1_transp_TpRbsC_like"/>
    <property type="match status" value="1"/>
</dbReference>
<feature type="transmembrane region" description="Helical" evidence="6">
    <location>
        <begin position="244"/>
        <end position="271"/>
    </location>
</feature>
<keyword evidence="4 6" id="KW-1133">Transmembrane helix</keyword>
<evidence type="ECO:0000313" key="7">
    <source>
        <dbReference type="EMBL" id="ATQ16071.1"/>
    </source>
</evidence>
<dbReference type="Proteomes" id="UP000291995">
    <property type="component" value="Chromosome"/>
</dbReference>
<feature type="transmembrane region" description="Helical" evidence="6">
    <location>
        <begin position="283"/>
        <end position="305"/>
    </location>
</feature>
<evidence type="ECO:0000256" key="3">
    <source>
        <dbReference type="ARBA" id="ARBA00022692"/>
    </source>
</evidence>
<protein>
    <submittedName>
        <fullName evidence="8">ABC transporter permease</fullName>
    </submittedName>
</protein>
<evidence type="ECO:0000313" key="9">
    <source>
        <dbReference type="Proteomes" id="UP000230633"/>
    </source>
</evidence>
<keyword evidence="3 6" id="KW-0812">Transmembrane</keyword>
<dbReference type="GeneID" id="75118028"/>
<dbReference type="PANTHER" id="PTHR47089">
    <property type="entry name" value="ABC TRANSPORTER, PERMEASE PROTEIN"/>
    <property type="match status" value="1"/>
</dbReference>
<evidence type="ECO:0000313" key="8">
    <source>
        <dbReference type="EMBL" id="QBK62061.1"/>
    </source>
</evidence>
<reference evidence="10" key="1">
    <citation type="submission" date="2019-03" db="EMBL/GenBank/DDBJ databases">
        <title>Whole genome sequencing of Borrelia miyamotoi strains isolated at the Russian territory.</title>
        <authorList>
            <person name="Kuleshov K.V."/>
            <person name="Platonov A.E."/>
            <person name="Goptar I.A."/>
            <person name="Shipulin G.A."/>
            <person name="Markelov M.L."/>
            <person name="Koetsveld J."/>
            <person name="Kolyasnikova N.M."/>
            <person name="Sarksyan D.S."/>
            <person name="Toporkova M.G."/>
            <person name="Hovius J.W."/>
        </authorList>
    </citation>
    <scope>NUCLEOTIDE SEQUENCE [LARGE SCALE GENOMIC DNA]</scope>
    <source>
        <strain evidence="7 9">Yekat-1</strain>
        <strain evidence="10">Yekat-76</strain>
    </source>
</reference>
<keyword evidence="2" id="KW-1003">Cell membrane</keyword>
<keyword evidence="9" id="KW-1185">Reference proteome</keyword>
<dbReference type="InterPro" id="IPR001851">
    <property type="entry name" value="ABC_transp_permease"/>
</dbReference>
<dbReference type="EMBL" id="CP024333">
    <property type="protein sequence ID" value="ATQ16071.1"/>
    <property type="molecule type" value="Genomic_DNA"/>
</dbReference>
<keyword evidence="5 6" id="KW-0472">Membrane</keyword>
<accession>A0AAP8YRV5</accession>
<reference evidence="8" key="2">
    <citation type="submission" date="2022-12" db="EMBL/GenBank/DDBJ databases">
        <title>Whole genome sequencing of Borrelia miyamotoi strains isolated at the Russian territory.</title>
        <authorList>
            <person name="Kuleshov K.V."/>
            <person name="Platonov A.E."/>
            <person name="Goptar I.A."/>
            <person name="Shipulin G.A."/>
            <person name="Markelov M.L."/>
            <person name="Koetsveld J."/>
            <person name="Kolyasnikova N.M."/>
            <person name="Sarksyan D.S."/>
            <person name="Toporkova M.G."/>
            <person name="Hovius J.W."/>
        </authorList>
    </citation>
    <scope>NUCLEOTIDE SEQUENCE</scope>
    <source>
        <strain evidence="8">Yekat-76</strain>
    </source>
</reference>
<dbReference type="AlphaFoldDB" id="A0AAP8YRV5"/>
<gene>
    <name evidence="7" type="ORF">CNO13_02675</name>
    <name evidence="8" type="ORF">EZU67_02675</name>
</gene>
<evidence type="ECO:0000256" key="2">
    <source>
        <dbReference type="ARBA" id="ARBA00022475"/>
    </source>
</evidence>
<comment type="subcellular location">
    <subcellularLocation>
        <location evidence="1">Cell membrane</location>
        <topology evidence="1">Multi-pass membrane protein</topology>
    </subcellularLocation>
</comment>
<feature type="transmembrane region" description="Helical" evidence="6">
    <location>
        <begin position="7"/>
        <end position="24"/>
    </location>
</feature>
<feature type="transmembrane region" description="Helical" evidence="6">
    <location>
        <begin position="155"/>
        <end position="179"/>
    </location>
</feature>
<dbReference type="EMBL" id="CP036557">
    <property type="protein sequence ID" value="QBK62061.1"/>
    <property type="molecule type" value="Genomic_DNA"/>
</dbReference>
<evidence type="ECO:0000256" key="4">
    <source>
        <dbReference type="ARBA" id="ARBA00022989"/>
    </source>
</evidence>
<organism evidence="8 10">
    <name type="scientific">Borrelia miyamotoi</name>
    <dbReference type="NCBI Taxonomy" id="47466"/>
    <lineage>
        <taxon>Bacteria</taxon>
        <taxon>Pseudomonadati</taxon>
        <taxon>Spirochaetota</taxon>
        <taxon>Spirochaetia</taxon>
        <taxon>Spirochaetales</taxon>
        <taxon>Borreliaceae</taxon>
        <taxon>Borrelia</taxon>
    </lineage>
</organism>
<sequence length="311" mass="35765">MRTFRKEYVLLVFSLSILGISYFFDGFFSFSYIKMILWNFILLLLIATGISTCARSNSLTLGDEGQVYFGAFLSYVFCELCGLTYFNFLLVMILSSFLVGVIGIIPFLLTFFFGLNGMLTGLLMSYGNQRLVDGLISKLLGSNEFLSRTKSINKIFSLDVSLPYLLLFSFLVWVCYVFVHKRTILGLKLEILSDRKPLSKFFNIDEFRYKFFTVFISSFLNGLVGSIFLIFFKNYLFLGITSGLGWNGFVVAVVSGFNYMYVLCFSLFFSMLNEFNNYLKINYAFRFEFIGLYQSVSIFISLFLINNSGRK</sequence>
<feature type="transmembrane region" description="Helical" evidence="6">
    <location>
        <begin position="92"/>
        <end position="115"/>
    </location>
</feature>